<dbReference type="GO" id="GO:0000467">
    <property type="term" value="P:exonucleolytic trimming to generate mature 3'-end of 5.8S rRNA from tricistronic rRNA transcript (SSU-rRNA, 5.8S rRNA, LSU-rRNA)"/>
    <property type="evidence" value="ECO:0007669"/>
    <property type="project" value="TreeGrafter"/>
</dbReference>
<dbReference type="InterPro" id="IPR015847">
    <property type="entry name" value="ExoRNase_PH_dom2"/>
</dbReference>
<comment type="subcellular location">
    <subcellularLocation>
        <location evidence="2">Cytoplasm</location>
    </subcellularLocation>
    <subcellularLocation>
        <location evidence="1">Nucleus</location>
    </subcellularLocation>
</comment>
<dbReference type="GO" id="GO:0071035">
    <property type="term" value="P:nuclear polyadenylation-dependent rRNA catabolic process"/>
    <property type="evidence" value="ECO:0007669"/>
    <property type="project" value="TreeGrafter"/>
</dbReference>
<dbReference type="Pfam" id="PF01138">
    <property type="entry name" value="RNase_PH"/>
    <property type="match status" value="1"/>
</dbReference>
<evidence type="ECO:0000313" key="7">
    <source>
        <dbReference type="EMBL" id="KAG9392084.1"/>
    </source>
</evidence>
<dbReference type="GO" id="GO:0000177">
    <property type="term" value="C:cytoplasmic exosome (RNase complex)"/>
    <property type="evidence" value="ECO:0007669"/>
    <property type="project" value="TreeGrafter"/>
</dbReference>
<dbReference type="OrthoDB" id="10264038at2759"/>
<dbReference type="Gene3D" id="3.30.230.70">
    <property type="entry name" value="GHMP Kinase, N-terminal domain"/>
    <property type="match status" value="1"/>
</dbReference>
<name>A0A8J6B3C1_9EUKA</name>
<dbReference type="InterPro" id="IPR027408">
    <property type="entry name" value="PNPase/RNase_PH_dom_sf"/>
</dbReference>
<keyword evidence="4" id="KW-0963">Cytoplasm</keyword>
<dbReference type="InterPro" id="IPR020568">
    <property type="entry name" value="Ribosomal_Su5_D2-typ_SF"/>
</dbReference>
<dbReference type="GO" id="GO:0071028">
    <property type="term" value="P:nuclear mRNA surveillance"/>
    <property type="evidence" value="ECO:0007669"/>
    <property type="project" value="TreeGrafter"/>
</dbReference>
<feature type="domain" description="Exoribonuclease phosphorolytic" evidence="6">
    <location>
        <begin position="202"/>
        <end position="253"/>
    </location>
</feature>
<dbReference type="GO" id="GO:0000176">
    <property type="term" value="C:nuclear exosome (RNase complex)"/>
    <property type="evidence" value="ECO:0007669"/>
    <property type="project" value="TreeGrafter"/>
</dbReference>
<sequence>MGVNNQVFITEALQSDPPLRVKHETLMSFRKVAFEFGNVGCCLVSLGDTRVSATVTATIGEPLQNQQNEGRILISVNDTARHATMAEKSLLENLLQAHLTRVITRLNAVNREALVIADNKVWILRVDAKILNNDGNLTDACTLAAVAALRHFRLPITDVTHHADGSQRVKVMPASSHDPRPLDMPGEPLSCSFMVMPTTPPTIVADPTAEEEETAACSPVTVLIDGAGRCCGLIKPGGPPIPPDTISALVKAADELTRPLCKRLSDEVAVDHQRRKAEMIRDARMRDT</sequence>
<dbReference type="GO" id="GO:0034473">
    <property type="term" value="P:U1 snRNA 3'-end processing"/>
    <property type="evidence" value="ECO:0007669"/>
    <property type="project" value="TreeGrafter"/>
</dbReference>
<evidence type="ECO:0000256" key="1">
    <source>
        <dbReference type="ARBA" id="ARBA00004123"/>
    </source>
</evidence>
<dbReference type="GO" id="GO:0016075">
    <property type="term" value="P:rRNA catabolic process"/>
    <property type="evidence" value="ECO:0007669"/>
    <property type="project" value="TreeGrafter"/>
</dbReference>
<evidence type="ECO:0000259" key="5">
    <source>
        <dbReference type="Pfam" id="PF01138"/>
    </source>
</evidence>
<dbReference type="GO" id="GO:0034476">
    <property type="term" value="P:U5 snRNA 3'-end processing"/>
    <property type="evidence" value="ECO:0007669"/>
    <property type="project" value="TreeGrafter"/>
</dbReference>
<evidence type="ECO:0000256" key="3">
    <source>
        <dbReference type="ARBA" id="ARBA00006678"/>
    </source>
</evidence>
<dbReference type="InterPro" id="IPR001247">
    <property type="entry name" value="ExoRNase_PH_dom1"/>
</dbReference>
<dbReference type="GO" id="GO:0071038">
    <property type="term" value="P:TRAMP-dependent tRNA surveillance pathway"/>
    <property type="evidence" value="ECO:0007669"/>
    <property type="project" value="TreeGrafter"/>
</dbReference>
<keyword evidence="8" id="KW-1185">Reference proteome</keyword>
<dbReference type="SUPFAM" id="SSF54211">
    <property type="entry name" value="Ribosomal protein S5 domain 2-like"/>
    <property type="match status" value="1"/>
</dbReference>
<dbReference type="InterPro" id="IPR050590">
    <property type="entry name" value="Exosome_comp_Rrp42_subfam"/>
</dbReference>
<dbReference type="AlphaFoldDB" id="A0A8J6B3C1"/>
<dbReference type="InterPro" id="IPR036345">
    <property type="entry name" value="ExoRNase_PH_dom2_sf"/>
</dbReference>
<evidence type="ECO:0000313" key="8">
    <source>
        <dbReference type="Proteomes" id="UP000717585"/>
    </source>
</evidence>
<dbReference type="EMBL" id="JAHDYR010000040">
    <property type="protein sequence ID" value="KAG9392084.1"/>
    <property type="molecule type" value="Genomic_DNA"/>
</dbReference>
<evidence type="ECO:0000256" key="4">
    <source>
        <dbReference type="ARBA" id="ARBA00022490"/>
    </source>
</evidence>
<gene>
    <name evidence="7" type="ORF">J8273_6676</name>
</gene>
<reference evidence="7" key="1">
    <citation type="submission" date="2021-05" db="EMBL/GenBank/DDBJ databases">
        <title>A free-living protist that lacks canonical eukaryotic 1 DNA replication and segregation systems.</title>
        <authorList>
            <person name="Salas-Leiva D.E."/>
            <person name="Tromer E.C."/>
            <person name="Curtis B.A."/>
            <person name="Jerlstrom-Hultqvist J."/>
            <person name="Kolisko M."/>
            <person name="Yi Z."/>
            <person name="Salas-Leiva J.S."/>
            <person name="Gallot-Lavallee L."/>
            <person name="Kops G.J.P.L."/>
            <person name="Archibald J.M."/>
            <person name="Simpson A.G.B."/>
            <person name="Roger A.J."/>
        </authorList>
    </citation>
    <scope>NUCLEOTIDE SEQUENCE</scope>
    <source>
        <strain evidence="7">BICM</strain>
    </source>
</reference>
<proteinExistence type="inferred from homology"/>
<dbReference type="SUPFAM" id="SSF55666">
    <property type="entry name" value="Ribonuclease PH domain 2-like"/>
    <property type="match status" value="1"/>
</dbReference>
<comment type="similarity">
    <text evidence="3">Belongs to the RNase PH family.</text>
</comment>
<comment type="caution">
    <text evidence="7">The sequence shown here is derived from an EMBL/GenBank/DDBJ whole genome shotgun (WGS) entry which is preliminary data.</text>
</comment>
<accession>A0A8J6B3C1</accession>
<organism evidence="7 8">
    <name type="scientific">Carpediemonas membranifera</name>
    <dbReference type="NCBI Taxonomy" id="201153"/>
    <lineage>
        <taxon>Eukaryota</taxon>
        <taxon>Metamonada</taxon>
        <taxon>Carpediemonas-like organisms</taxon>
        <taxon>Carpediemonas</taxon>
    </lineage>
</organism>
<dbReference type="Proteomes" id="UP000717585">
    <property type="component" value="Unassembled WGS sequence"/>
</dbReference>
<dbReference type="GO" id="GO:0035925">
    <property type="term" value="F:mRNA 3'-UTR AU-rich region binding"/>
    <property type="evidence" value="ECO:0007669"/>
    <property type="project" value="TreeGrafter"/>
</dbReference>
<dbReference type="PANTHER" id="PTHR11097:SF14">
    <property type="entry name" value="EXOSOME COMPLEX COMPONENT RRP45"/>
    <property type="match status" value="1"/>
</dbReference>
<evidence type="ECO:0000256" key="2">
    <source>
        <dbReference type="ARBA" id="ARBA00004496"/>
    </source>
</evidence>
<dbReference type="Pfam" id="PF03725">
    <property type="entry name" value="RNase_PH_C"/>
    <property type="match status" value="1"/>
</dbReference>
<feature type="domain" description="Exoribonuclease phosphorolytic" evidence="5">
    <location>
        <begin position="29"/>
        <end position="155"/>
    </location>
</feature>
<protein>
    <submittedName>
        <fullName evidence="7">3' exoribonuclease family, domain 1</fullName>
    </submittedName>
</protein>
<evidence type="ECO:0000259" key="6">
    <source>
        <dbReference type="Pfam" id="PF03725"/>
    </source>
</evidence>
<dbReference type="GO" id="GO:0034475">
    <property type="term" value="P:U4 snRNA 3'-end processing"/>
    <property type="evidence" value="ECO:0007669"/>
    <property type="project" value="TreeGrafter"/>
</dbReference>
<dbReference type="PANTHER" id="PTHR11097">
    <property type="entry name" value="EXOSOME COMPLEX EXONUCLEASE RIBOSOMAL RNA PROCESSING PROTEIN"/>
    <property type="match status" value="1"/>
</dbReference>